<evidence type="ECO:0000313" key="3">
    <source>
        <dbReference type="Proteomes" id="UP000051184"/>
    </source>
</evidence>
<dbReference type="RefSeq" id="WP_165589381.1">
    <property type="nucleotide sequence ID" value="NZ_CYTO01000009.1"/>
</dbReference>
<sequence>MAIVTFLFGSLLGITGAVMQLVLGFGFMAALQTYAFCSIALPLLTLLALSTRKRHDA</sequence>
<accession>A0A0P1IS20</accession>
<evidence type="ECO:0000256" key="1">
    <source>
        <dbReference type="SAM" id="Phobius"/>
    </source>
</evidence>
<feature type="transmembrane region" description="Helical" evidence="1">
    <location>
        <begin position="27"/>
        <end position="49"/>
    </location>
</feature>
<dbReference type="Proteomes" id="UP000051184">
    <property type="component" value="Unassembled WGS sequence"/>
</dbReference>
<proteinExistence type="predicted"/>
<evidence type="ECO:0000313" key="2">
    <source>
        <dbReference type="EMBL" id="CUK26285.1"/>
    </source>
</evidence>
<dbReference type="AlphaFoldDB" id="A0A0P1IS20"/>
<reference evidence="3" key="1">
    <citation type="submission" date="2015-09" db="EMBL/GenBank/DDBJ databases">
        <authorList>
            <person name="Rodrigo-Torres Lidia"/>
            <person name="Arahal R.David."/>
        </authorList>
    </citation>
    <scope>NUCLEOTIDE SEQUENCE [LARGE SCALE GENOMIC DNA]</scope>
    <source>
        <strain evidence="3">CECT 5114</strain>
    </source>
</reference>
<gene>
    <name evidence="2" type="ORF">TA5114_02094</name>
</gene>
<protein>
    <submittedName>
        <fullName evidence="2">Uncharacterized protein</fullName>
    </submittedName>
</protein>
<keyword evidence="1" id="KW-0472">Membrane</keyword>
<name>A0A0P1IS20_9RHOB</name>
<keyword evidence="3" id="KW-1185">Reference proteome</keyword>
<organism evidence="2 3">
    <name type="scientific">Cognatishimia activa</name>
    <dbReference type="NCBI Taxonomy" id="1715691"/>
    <lineage>
        <taxon>Bacteria</taxon>
        <taxon>Pseudomonadati</taxon>
        <taxon>Pseudomonadota</taxon>
        <taxon>Alphaproteobacteria</taxon>
        <taxon>Rhodobacterales</taxon>
        <taxon>Paracoccaceae</taxon>
        <taxon>Cognatishimia</taxon>
    </lineage>
</organism>
<keyword evidence="1" id="KW-1133">Transmembrane helix</keyword>
<dbReference type="EMBL" id="CYUE01000020">
    <property type="protein sequence ID" value="CUK26285.1"/>
    <property type="molecule type" value="Genomic_DNA"/>
</dbReference>
<keyword evidence="1" id="KW-0812">Transmembrane</keyword>